<dbReference type="EC" id="6.6.1.1" evidence="2"/>
<dbReference type="InterPro" id="IPR022571">
    <property type="entry name" value="Mg_chelatase_H_N"/>
</dbReference>
<evidence type="ECO:0000313" key="12">
    <source>
        <dbReference type="EMBL" id="UFP94799.1"/>
    </source>
</evidence>
<evidence type="ECO:0000256" key="4">
    <source>
        <dbReference type="ARBA" id="ARBA00022598"/>
    </source>
</evidence>
<evidence type="ECO:0000256" key="1">
    <source>
        <dbReference type="ARBA" id="ARBA00010851"/>
    </source>
</evidence>
<dbReference type="RefSeq" id="WP_230841859.1">
    <property type="nucleotide sequence ID" value="NZ_CP063845.1"/>
</dbReference>
<keyword evidence="7" id="KW-0149">Chlorophyll biosynthesis</keyword>
<proteinExistence type="inferred from homology"/>
<evidence type="ECO:0000256" key="9">
    <source>
        <dbReference type="ARBA" id="ARBA00048693"/>
    </source>
</evidence>
<name>A0ABY3PMI6_9CYAN</name>
<keyword evidence="5" id="KW-0547">Nucleotide-binding</keyword>
<organism evidence="12 13">
    <name type="scientific">Gloeobacter morelensis MG652769</name>
    <dbReference type="NCBI Taxonomy" id="2781736"/>
    <lineage>
        <taxon>Bacteria</taxon>
        <taxon>Bacillati</taxon>
        <taxon>Cyanobacteriota</taxon>
        <taxon>Cyanophyceae</taxon>
        <taxon>Gloeobacterales</taxon>
        <taxon>Gloeobacteraceae</taxon>
        <taxon>Gloeobacter</taxon>
        <taxon>Gloeobacter morelensis</taxon>
    </lineage>
</organism>
<dbReference type="Pfam" id="PF11965">
    <property type="entry name" value="DUF3479"/>
    <property type="match status" value="1"/>
</dbReference>
<sequence length="1204" mass="132195">MRAVLLTGFESFNADLYRQAARLVAAACPELELVVYCDRDISERPQAVAAALAGASAFLGSLLFDYRQVQWLNARLGAIPQRLVFESALELMGQTQLGGFRLGQSKGMPGPVRALLDKFGSGREEDRLAGYLGFLKAGPKFLKFVPGAKARDLRLWLTLYGYWSAGGAQNVAHLFLLLAREYLGARIGPVPEAVPTPDTGLLHPEYTGFFADPSGYLTWYDRHYPERGNWPRVAVLLYRKHVVSKLPYILQLLRRLEACGLRTVPIFVTGVEGHQVVRDWLCGPDESVAPGVARVDAVVSTLGFPLVGGPAGTMEAGRRVEAAVRILERRDVPYLVSAPLLIQDIRSWYRQGVGGLQSVVLYALPELDGAIDPVALGGLVGEQIYLVPERVDRLAGRLQRWVHLRRTPPSRRRVAVIVYGFPPGYGATGTAALLNVPASLVAFLQALAAQGYDLGGAVPTDGEALIARLRQAEQTAQPESAVSPSQLQRWLGYRKSRRIEKHWGALERGDIGFDGRAYGLAGIRLGNVWIGVQPALGILGDPMRLLFEKDLTPHPQYAAFYLWLQREFRADALVHFGMHGTFEWLPGTPLGNTGDSWPDAMVGDLPNLYLYAANNPSESILARRRGLGVLVSHNVPPYTRAGLYKELAQIQELLGEYREEPAANRALEPLILQKVRCAGLDVDCPPDETAFERYADTLHRHLQTLAGRLFSSGLHVLGERPTPRQLLTYLDAYLGDRLEGELLEAVARGGGLEQIRQEAILTAQQQECLREACEVRALLLRTTEELTNLLRGLEGRYIPPAPGGDLIRDGAGVLPTGRNIHALDPYRMPSEGAYQRGRQIAESILSEHRATHGSYPETVAVPLWGLDAIKTRGESVGIVLGLIGARPVKELTGRVVAYELLPLAELGRPRIDVLANLSGIFRDSFANVLEILDDVLRLAGAADEPPEANFLRKHTLEFARRGIADPEARLFSNPAGDYGSLVGDQVVTSSWEASAQLADTWRGRNQYAYGRAERGTARPELLEGLLATTGRIIQQIDSVEYGLTDIQEYYANTGALKLAAERAGGKAVGASFIESYARHPEAIELEKLLRLEYRSKLLNPKWAEQMAAAGSGGAFEISQRFTALIGWAATADFRDGWVYDQAAQTYVLDGAMAERLRRANPEAFRNVVGRLLEANGRGFWQADADTLAHLQAQYGLAEDTIEKI</sequence>
<feature type="domain" description="CobN/magnesium chelatase" evidence="10">
    <location>
        <begin position="161"/>
        <end position="1186"/>
    </location>
</feature>
<evidence type="ECO:0000256" key="5">
    <source>
        <dbReference type="ARBA" id="ARBA00022741"/>
    </source>
</evidence>
<dbReference type="Pfam" id="PF02514">
    <property type="entry name" value="CobN-Mg_chel"/>
    <property type="match status" value="1"/>
</dbReference>
<protein>
    <recommendedName>
        <fullName evidence="2">magnesium chelatase</fullName>
        <ecNumber evidence="2">6.6.1.1</ecNumber>
    </recommendedName>
</protein>
<dbReference type="InterPro" id="IPR003672">
    <property type="entry name" value="CobN/Mg_chltase"/>
</dbReference>
<keyword evidence="6" id="KW-0067">ATP-binding</keyword>
<evidence type="ECO:0000313" key="13">
    <source>
        <dbReference type="Proteomes" id="UP001054846"/>
    </source>
</evidence>
<comment type="pathway">
    <text evidence="8">Porphyrin-containing compound metabolism.</text>
</comment>
<keyword evidence="13" id="KW-1185">Reference proteome</keyword>
<dbReference type="PANTHER" id="PTHR44119">
    <property type="entry name" value="MAGNESIUM-CHELATASE SUBUNIT CHLH, CHLOROPLASTIC"/>
    <property type="match status" value="1"/>
</dbReference>
<evidence type="ECO:0000256" key="8">
    <source>
        <dbReference type="ARBA" id="ARBA00023444"/>
    </source>
</evidence>
<dbReference type="Proteomes" id="UP001054846">
    <property type="component" value="Chromosome"/>
</dbReference>
<dbReference type="CDD" id="cd10150">
    <property type="entry name" value="CobN_like"/>
    <property type="match status" value="1"/>
</dbReference>
<keyword evidence="4" id="KW-0436">Ligase</keyword>
<evidence type="ECO:0000256" key="2">
    <source>
        <dbReference type="ARBA" id="ARBA00012825"/>
    </source>
</evidence>
<evidence type="ECO:0000256" key="7">
    <source>
        <dbReference type="ARBA" id="ARBA00023171"/>
    </source>
</evidence>
<evidence type="ECO:0000256" key="3">
    <source>
        <dbReference type="ARBA" id="ARBA00022531"/>
    </source>
</evidence>
<keyword evidence="3" id="KW-0602">Photosynthesis</keyword>
<gene>
    <name evidence="12" type="ORF">ISF26_00655</name>
</gene>
<evidence type="ECO:0000259" key="11">
    <source>
        <dbReference type="Pfam" id="PF11965"/>
    </source>
</evidence>
<dbReference type="EMBL" id="CP063845">
    <property type="protein sequence ID" value="UFP94799.1"/>
    <property type="molecule type" value="Genomic_DNA"/>
</dbReference>
<reference evidence="12 13" key="1">
    <citation type="journal article" date="2021" name="Genome Biol. Evol.">
        <title>Complete Genome Sequencing of a Novel Gloeobacter Species from a Waterfall Cave in Mexico.</title>
        <authorList>
            <person name="Saw J.H."/>
            <person name="Cardona T."/>
            <person name="Montejano G."/>
        </authorList>
    </citation>
    <scope>NUCLEOTIDE SEQUENCE [LARGE SCALE GENOMIC DNA]</scope>
    <source>
        <strain evidence="12">MG652769</strain>
    </source>
</reference>
<feature type="domain" description="Magnesium chelatase subunit H N-terminal" evidence="11">
    <location>
        <begin position="2"/>
        <end position="157"/>
    </location>
</feature>
<comment type="catalytic activity">
    <reaction evidence="9">
        <text>protoporphyrin IX + Mg(2+) + ATP + H2O = Mg-protoporphyrin IX + ADP + phosphate + 3 H(+)</text>
        <dbReference type="Rhea" id="RHEA:13961"/>
        <dbReference type="ChEBI" id="CHEBI:15377"/>
        <dbReference type="ChEBI" id="CHEBI:15378"/>
        <dbReference type="ChEBI" id="CHEBI:18420"/>
        <dbReference type="ChEBI" id="CHEBI:30616"/>
        <dbReference type="ChEBI" id="CHEBI:43474"/>
        <dbReference type="ChEBI" id="CHEBI:57306"/>
        <dbReference type="ChEBI" id="CHEBI:60492"/>
        <dbReference type="ChEBI" id="CHEBI:456216"/>
        <dbReference type="EC" id="6.6.1.1"/>
    </reaction>
</comment>
<evidence type="ECO:0000256" key="6">
    <source>
        <dbReference type="ARBA" id="ARBA00022840"/>
    </source>
</evidence>
<evidence type="ECO:0000259" key="10">
    <source>
        <dbReference type="Pfam" id="PF02514"/>
    </source>
</evidence>
<comment type="similarity">
    <text evidence="1">Belongs to the Mg-chelatase subunit H family.</text>
</comment>
<dbReference type="PANTHER" id="PTHR44119:SF1">
    <property type="entry name" value="MAGNESIUM-CHELATASE SUBUNIT CHLH, CHLOROPLASTIC"/>
    <property type="match status" value="1"/>
</dbReference>
<accession>A0ABY3PMI6</accession>